<feature type="binding site" evidence="9">
    <location>
        <begin position="260"/>
        <end position="264"/>
    </location>
    <ligand>
        <name>GTP</name>
        <dbReference type="ChEBI" id="CHEBI:37565"/>
    </ligand>
</feature>
<dbReference type="GO" id="GO:0005834">
    <property type="term" value="C:heterotrimeric G-protein complex"/>
    <property type="evidence" value="ECO:0007669"/>
    <property type="project" value="TreeGrafter"/>
</dbReference>
<evidence type="ECO:0000256" key="8">
    <source>
        <dbReference type="ARBA" id="ARBA00023288"/>
    </source>
</evidence>
<dbReference type="InterPro" id="IPR011025">
    <property type="entry name" value="GproteinA_insert"/>
</dbReference>
<dbReference type="EMBL" id="JARK01001340">
    <property type="protein sequence ID" value="EYC31553.1"/>
    <property type="molecule type" value="Genomic_DNA"/>
</dbReference>
<reference evidence="12" key="1">
    <citation type="journal article" date="2015" name="Nat. Genet.">
        <title>The genome and transcriptome of the zoonotic hookworm Ancylostoma ceylanicum identify infection-specific gene families.</title>
        <authorList>
            <person name="Schwarz E.M."/>
            <person name="Hu Y."/>
            <person name="Antoshechkin I."/>
            <person name="Miller M.M."/>
            <person name="Sternberg P.W."/>
            <person name="Aroian R.V."/>
        </authorList>
    </citation>
    <scope>NUCLEOTIDE SEQUENCE</scope>
    <source>
        <strain evidence="12">HY135</strain>
    </source>
</reference>
<dbReference type="SMART" id="SM00275">
    <property type="entry name" value="G_alpha"/>
    <property type="match status" value="1"/>
</dbReference>
<evidence type="ECO:0000256" key="9">
    <source>
        <dbReference type="PIRSR" id="PIRSR601019-1"/>
    </source>
</evidence>
<organism evidence="11 12">
    <name type="scientific">Ancylostoma ceylanicum</name>
    <dbReference type="NCBI Taxonomy" id="53326"/>
    <lineage>
        <taxon>Eukaryota</taxon>
        <taxon>Metazoa</taxon>
        <taxon>Ecdysozoa</taxon>
        <taxon>Nematoda</taxon>
        <taxon>Chromadorea</taxon>
        <taxon>Rhabditida</taxon>
        <taxon>Rhabditina</taxon>
        <taxon>Rhabditomorpha</taxon>
        <taxon>Strongyloidea</taxon>
        <taxon>Ancylostomatidae</taxon>
        <taxon>Ancylostomatinae</taxon>
        <taxon>Ancylostoma</taxon>
    </lineage>
</organism>
<dbReference type="SUPFAM" id="SSF47895">
    <property type="entry name" value="Transducin (alpha subunit), insertion domain"/>
    <property type="match status" value="1"/>
</dbReference>
<keyword evidence="6" id="KW-0564">Palmitate</keyword>
<evidence type="ECO:0000256" key="4">
    <source>
        <dbReference type="ARBA" id="ARBA00022842"/>
    </source>
</evidence>
<name>A0A016VXV3_9BILA</name>
<dbReference type="GO" id="GO:0046872">
    <property type="term" value="F:metal ion binding"/>
    <property type="evidence" value="ECO:0007669"/>
    <property type="project" value="UniProtKB-KW"/>
</dbReference>
<dbReference type="PANTHER" id="PTHR10218:SF196">
    <property type="entry name" value="GUANINE NUCLEOTIDE-BINDING PROTEIN ALPHA-8 SUBUNIT"/>
    <property type="match status" value="1"/>
</dbReference>
<dbReference type="PANTHER" id="PTHR10218">
    <property type="entry name" value="GTP-BINDING PROTEIN ALPHA SUBUNIT"/>
    <property type="match status" value="1"/>
</dbReference>
<evidence type="ECO:0000256" key="2">
    <source>
        <dbReference type="ARBA" id="ARBA00022723"/>
    </source>
</evidence>
<keyword evidence="12" id="KW-1185">Reference proteome</keyword>
<evidence type="ECO:0000256" key="3">
    <source>
        <dbReference type="ARBA" id="ARBA00022741"/>
    </source>
</evidence>
<dbReference type="PROSITE" id="PS51882">
    <property type="entry name" value="G_ALPHA"/>
    <property type="match status" value="1"/>
</dbReference>
<dbReference type="InterPro" id="IPR001019">
    <property type="entry name" value="Gprotein_alpha_su"/>
</dbReference>
<feature type="binding site" evidence="10">
    <location>
        <position position="54"/>
    </location>
    <ligand>
        <name>Mg(2+)</name>
        <dbReference type="ChEBI" id="CHEBI:18420"/>
    </ligand>
</feature>
<dbReference type="GO" id="GO:0031683">
    <property type="term" value="F:G-protein beta/gamma-subunit complex binding"/>
    <property type="evidence" value="ECO:0007669"/>
    <property type="project" value="InterPro"/>
</dbReference>
<evidence type="ECO:0000256" key="10">
    <source>
        <dbReference type="PIRSR" id="PIRSR601019-2"/>
    </source>
</evidence>
<evidence type="ECO:0008006" key="13">
    <source>
        <dbReference type="Google" id="ProtNLM"/>
    </source>
</evidence>
<dbReference type="OrthoDB" id="5817230at2759"/>
<dbReference type="GO" id="GO:0001664">
    <property type="term" value="F:G protein-coupled receptor binding"/>
    <property type="evidence" value="ECO:0007669"/>
    <property type="project" value="TreeGrafter"/>
</dbReference>
<evidence type="ECO:0000313" key="11">
    <source>
        <dbReference type="EMBL" id="EYC31553.1"/>
    </source>
</evidence>
<dbReference type="Gene3D" id="3.40.50.300">
    <property type="entry name" value="P-loop containing nucleotide triphosphate hydrolases"/>
    <property type="match status" value="2"/>
</dbReference>
<comment type="caution">
    <text evidence="11">The sequence shown here is derived from an EMBL/GenBank/DDBJ whole genome shotgun (WGS) entry which is preliminary data.</text>
</comment>
<keyword evidence="3 9" id="KW-0547">Nucleotide-binding</keyword>
<dbReference type="GO" id="GO:0007188">
    <property type="term" value="P:adenylate cyclase-modulating G protein-coupled receptor signaling pathway"/>
    <property type="evidence" value="ECO:0007669"/>
    <property type="project" value="TreeGrafter"/>
</dbReference>
<dbReference type="PRINTS" id="PR00318">
    <property type="entry name" value="GPROTEINA"/>
</dbReference>
<keyword evidence="5 9" id="KW-0342">GTP-binding</keyword>
<keyword evidence="2 10" id="KW-0479">Metal-binding</keyword>
<feature type="binding site" evidence="9">
    <location>
        <position position="385"/>
    </location>
    <ligand>
        <name>GTP</name>
        <dbReference type="ChEBI" id="CHEBI:37565"/>
    </ligand>
</feature>
<dbReference type="GO" id="GO:0005737">
    <property type="term" value="C:cytoplasm"/>
    <property type="evidence" value="ECO:0007669"/>
    <property type="project" value="TreeGrafter"/>
</dbReference>
<proteinExistence type="predicted"/>
<evidence type="ECO:0000256" key="6">
    <source>
        <dbReference type="ARBA" id="ARBA00023139"/>
    </source>
</evidence>
<keyword evidence="4 10" id="KW-0460">Magnesium</keyword>
<protein>
    <recommendedName>
        <fullName evidence="13">G-protein alpha subunit</fullName>
    </recommendedName>
</protein>
<evidence type="ECO:0000256" key="7">
    <source>
        <dbReference type="ARBA" id="ARBA00023224"/>
    </source>
</evidence>
<dbReference type="STRING" id="53326.A0A016VXV3"/>
<evidence type="ECO:0000256" key="1">
    <source>
        <dbReference type="ARBA" id="ARBA00022707"/>
    </source>
</evidence>
<feature type="binding site" evidence="10">
    <location>
        <position position="191"/>
    </location>
    <ligand>
        <name>Mg(2+)</name>
        <dbReference type="ChEBI" id="CHEBI:18420"/>
    </ligand>
</feature>
<evidence type="ECO:0000256" key="5">
    <source>
        <dbReference type="ARBA" id="ARBA00023134"/>
    </source>
</evidence>
<feature type="binding site" evidence="9">
    <location>
        <begin position="329"/>
        <end position="332"/>
    </location>
    <ligand>
        <name>GTP</name>
        <dbReference type="ChEBI" id="CHEBI:37565"/>
    </ligand>
</feature>
<feature type="binding site" evidence="9">
    <location>
        <begin position="185"/>
        <end position="191"/>
    </location>
    <ligand>
        <name>GTP</name>
        <dbReference type="ChEBI" id="CHEBI:37565"/>
    </ligand>
</feature>
<dbReference type="InterPro" id="IPR027417">
    <property type="entry name" value="P-loop_NTPase"/>
</dbReference>
<gene>
    <name evidence="11" type="primary">Acey_s0004.g2214</name>
    <name evidence="11" type="synonym">Acey-gpa-8</name>
    <name evidence="11" type="ORF">Y032_0004g2214</name>
</gene>
<dbReference type="GO" id="GO:0005525">
    <property type="term" value="F:GTP binding"/>
    <property type="evidence" value="ECO:0007669"/>
    <property type="project" value="UniProtKB-KW"/>
</dbReference>
<dbReference type="SUPFAM" id="SSF52540">
    <property type="entry name" value="P-loop containing nucleoside triphosphate hydrolases"/>
    <property type="match status" value="1"/>
</dbReference>
<evidence type="ECO:0000313" key="12">
    <source>
        <dbReference type="Proteomes" id="UP000024635"/>
    </source>
</evidence>
<dbReference type="FunFam" id="3.40.50.300:FF:002307">
    <property type="entry name" value="Guanine nucleotide-binding protein G(k) subunit alpha"/>
    <property type="match status" value="1"/>
</dbReference>
<keyword evidence="7" id="KW-0807">Transducer</keyword>
<dbReference type="Gene3D" id="1.10.400.10">
    <property type="entry name" value="GI Alpha 1, domain 2-like"/>
    <property type="match status" value="1"/>
</dbReference>
<keyword evidence="1" id="KW-0519">Myristate</keyword>
<keyword evidence="8" id="KW-0449">Lipoprotein</keyword>
<dbReference type="AlphaFoldDB" id="A0A016VXV3"/>
<dbReference type="Proteomes" id="UP000024635">
    <property type="component" value="Unassembled WGS sequence"/>
</dbReference>
<sequence length="413" mass="47133">MGNTCSNVGPVTADKSIRAQQEEVNRSIEKDLLAEKKKKVLKLLLLGPGDSGKSTTLKQIRIIHDQGFTDDEKRQRKYIVYLNLISGMIEVIRGVSILSLTYKNANSEELAKKITKYYDEVKNSDAAELTEVVADSIGRLLEDPSVQEVLRQSSELSIEESSKYFLRELPRIRENDYLPSLEDILKSRVSTSGVYQFTFLIKNFTFKSSNEGENGSNGGEDGSNWEALLLAFVPEALRRSGFVRAAQLSENDLVKFRVFDVGGQKAQRRKWIHIFDDVHAVLFITSLSEYNQVLAEDNKTNRMRDSIELFDQICNNEWFSSTAMILFLNKIDLFAEKIKKFNITCALKNYRGAQEYRPALDYITKKFRQVNKNSKRNIYTHETCATDTMQIEVVIDSVIDVVIQQTMQKVGIQ</sequence>
<accession>A0A016VXV3</accession>
<dbReference type="CDD" id="cd00066">
    <property type="entry name" value="G-alpha"/>
    <property type="match status" value="1"/>
</dbReference>
<dbReference type="Pfam" id="PF00503">
    <property type="entry name" value="G-alpha"/>
    <property type="match status" value="1"/>
</dbReference>
<dbReference type="GO" id="GO:0003924">
    <property type="term" value="F:GTPase activity"/>
    <property type="evidence" value="ECO:0007669"/>
    <property type="project" value="InterPro"/>
</dbReference>